<reference evidence="1 2" key="1">
    <citation type="submission" date="2015-07" db="EMBL/GenBank/DDBJ databases">
        <authorList>
            <consortium name="Pathogen Informatics"/>
        </authorList>
    </citation>
    <scope>NUCLEOTIDE SEQUENCE [LARGE SCALE GENOMIC DNA]</scope>
    <source>
        <strain evidence="1 2">A51</strain>
    </source>
</reference>
<gene>
    <name evidence="1" type="ORF">ERS013165_03920</name>
</gene>
<dbReference type="AlphaFoldDB" id="A0A655SID1"/>
<organism evidence="1 2">
    <name type="scientific">Vibrio cholerae</name>
    <dbReference type="NCBI Taxonomy" id="666"/>
    <lineage>
        <taxon>Bacteria</taxon>
        <taxon>Pseudomonadati</taxon>
        <taxon>Pseudomonadota</taxon>
        <taxon>Gammaproteobacteria</taxon>
        <taxon>Vibrionales</taxon>
        <taxon>Vibrionaceae</taxon>
        <taxon>Vibrio</taxon>
    </lineage>
</organism>
<evidence type="ECO:0000313" key="2">
    <source>
        <dbReference type="Proteomes" id="UP000044806"/>
    </source>
</evidence>
<dbReference type="EMBL" id="CWOW01000070">
    <property type="protein sequence ID" value="CSB22705.1"/>
    <property type="molecule type" value="Genomic_DNA"/>
</dbReference>
<sequence length="68" mass="8067">MPFLRIMLFNPLCFLIRGSNFLRIFNGRLIHGVSVALVPFIKCIATILHKRFYLLNYCFTLHRIKLIE</sequence>
<dbReference type="Proteomes" id="UP000044806">
    <property type="component" value="Unassembled WGS sequence"/>
</dbReference>
<name>A0A655SID1_VIBCL</name>
<proteinExistence type="predicted"/>
<accession>A0A655SID1</accession>
<evidence type="ECO:0000313" key="1">
    <source>
        <dbReference type="EMBL" id="CSB22705.1"/>
    </source>
</evidence>
<protein>
    <submittedName>
        <fullName evidence="1">Uncharacterized protein</fullName>
    </submittedName>
</protein>